<keyword evidence="5" id="KW-0539">Nucleus</keyword>
<comment type="subcellular location">
    <subcellularLocation>
        <location evidence="1">Nucleus</location>
        <location evidence="1">Nucleolus</location>
    </subcellularLocation>
</comment>
<feature type="domain" description="Large ribosomal subunit protein uL30-like ferredoxin-like fold" evidence="9">
    <location>
        <begin position="108"/>
        <end position="160"/>
    </location>
</feature>
<dbReference type="InterPro" id="IPR018038">
    <property type="entry name" value="Ribosomal_uL30_CS"/>
</dbReference>
<name>A0AAV5R967_PICKL</name>
<evidence type="ECO:0000256" key="8">
    <source>
        <dbReference type="SAM" id="MobiDB-lite"/>
    </source>
</evidence>
<dbReference type="GO" id="GO:0005730">
    <property type="term" value="C:nucleolus"/>
    <property type="evidence" value="ECO:0007669"/>
    <property type="project" value="UniProtKB-SubCell"/>
</dbReference>
<organism evidence="10 11">
    <name type="scientific">Pichia kluyveri</name>
    <name type="common">Yeast</name>
    <dbReference type="NCBI Taxonomy" id="36015"/>
    <lineage>
        <taxon>Eukaryota</taxon>
        <taxon>Fungi</taxon>
        <taxon>Dikarya</taxon>
        <taxon>Ascomycota</taxon>
        <taxon>Saccharomycotina</taxon>
        <taxon>Pichiomycetes</taxon>
        <taxon>Pichiales</taxon>
        <taxon>Pichiaceae</taxon>
        <taxon>Pichia</taxon>
    </lineage>
</organism>
<keyword evidence="11" id="KW-1185">Reference proteome</keyword>
<protein>
    <recommendedName>
        <fullName evidence="7">Ribosome biogenesis protein RLP7</fullName>
    </recommendedName>
</protein>
<comment type="caution">
    <text evidence="10">The sequence shown here is derived from an EMBL/GenBank/DDBJ whole genome shotgun (WGS) entry which is preliminary data.</text>
</comment>
<dbReference type="SUPFAM" id="SSF55129">
    <property type="entry name" value="Ribosomal protein L30p/L7e"/>
    <property type="match status" value="1"/>
</dbReference>
<evidence type="ECO:0000256" key="7">
    <source>
        <dbReference type="ARBA" id="ARBA00039196"/>
    </source>
</evidence>
<dbReference type="PANTHER" id="PTHR11524:SF26">
    <property type="entry name" value="RIBOSOME BIOGENESIS PROTEIN RLP7"/>
    <property type="match status" value="1"/>
</dbReference>
<reference evidence="10 11" key="1">
    <citation type="journal article" date="2023" name="Elife">
        <title>Identification of key yeast species and microbe-microbe interactions impacting larval growth of Drosophila in the wild.</title>
        <authorList>
            <person name="Mure A."/>
            <person name="Sugiura Y."/>
            <person name="Maeda R."/>
            <person name="Honda K."/>
            <person name="Sakurai N."/>
            <person name="Takahashi Y."/>
            <person name="Watada M."/>
            <person name="Katoh T."/>
            <person name="Gotoh A."/>
            <person name="Gotoh Y."/>
            <person name="Taniguchi I."/>
            <person name="Nakamura K."/>
            <person name="Hayashi T."/>
            <person name="Katayama T."/>
            <person name="Uemura T."/>
            <person name="Hattori Y."/>
        </authorList>
    </citation>
    <scope>NUCLEOTIDE SEQUENCE [LARGE SCALE GENOMIC DNA]</scope>
    <source>
        <strain evidence="10 11">PK-24</strain>
    </source>
</reference>
<evidence type="ECO:0000313" key="10">
    <source>
        <dbReference type="EMBL" id="GMM47900.1"/>
    </source>
</evidence>
<dbReference type="Proteomes" id="UP001378960">
    <property type="component" value="Unassembled WGS sequence"/>
</dbReference>
<keyword evidence="4" id="KW-0694">RNA-binding</keyword>
<dbReference type="PANTHER" id="PTHR11524">
    <property type="entry name" value="60S RIBOSOMAL PROTEIN L7"/>
    <property type="match status" value="1"/>
</dbReference>
<dbReference type="InterPro" id="IPR036919">
    <property type="entry name" value="Ribo_uL30_ferredoxin-like_sf"/>
</dbReference>
<dbReference type="Pfam" id="PF00327">
    <property type="entry name" value="Ribosomal_L30"/>
    <property type="match status" value="1"/>
</dbReference>
<evidence type="ECO:0000256" key="4">
    <source>
        <dbReference type="ARBA" id="ARBA00022884"/>
    </source>
</evidence>
<dbReference type="GO" id="GO:0003735">
    <property type="term" value="F:structural constituent of ribosome"/>
    <property type="evidence" value="ECO:0007669"/>
    <property type="project" value="TreeGrafter"/>
</dbReference>
<feature type="region of interest" description="Disordered" evidence="8">
    <location>
        <begin position="1"/>
        <end position="51"/>
    </location>
</feature>
<evidence type="ECO:0000256" key="1">
    <source>
        <dbReference type="ARBA" id="ARBA00004604"/>
    </source>
</evidence>
<comment type="function">
    <text evidence="6">Involved in the biogenesis of the 60S ribosomal subunit. May act as a specificity factor that binds precursor rRNAs and tethers the enzymes that carry out the early 5' to 3' exonucleolytic reactions that generate the mature rRNAs.</text>
</comment>
<gene>
    <name evidence="10" type="ORF">DAPK24_044980</name>
</gene>
<dbReference type="InterPro" id="IPR016082">
    <property type="entry name" value="Ribosomal_uL30_ferredoxin-like"/>
</dbReference>
<dbReference type="CDD" id="cd01657">
    <property type="entry name" value="Ribosomal_L7_archeal_euk"/>
    <property type="match status" value="1"/>
</dbReference>
<evidence type="ECO:0000313" key="11">
    <source>
        <dbReference type="Proteomes" id="UP001378960"/>
    </source>
</evidence>
<feature type="compositionally biased region" description="Basic and acidic residues" evidence="8">
    <location>
        <begin position="26"/>
        <end position="51"/>
    </location>
</feature>
<accession>A0AAV5R967</accession>
<evidence type="ECO:0000256" key="6">
    <source>
        <dbReference type="ARBA" id="ARBA00037037"/>
    </source>
</evidence>
<dbReference type="GO" id="GO:0003723">
    <property type="term" value="F:RNA binding"/>
    <property type="evidence" value="ECO:0007669"/>
    <property type="project" value="UniProtKB-KW"/>
</dbReference>
<dbReference type="Gene3D" id="3.30.1390.20">
    <property type="entry name" value="Ribosomal protein L30, ferredoxin-like fold domain"/>
    <property type="match status" value="1"/>
</dbReference>
<dbReference type="InterPro" id="IPR035808">
    <property type="entry name" value="Ribosomal_uL30_euk_arc"/>
</dbReference>
<dbReference type="GO" id="GO:0000463">
    <property type="term" value="P:maturation of LSU-rRNA from tricistronic rRNA transcript (SSU-rRNA, 5.8S rRNA, LSU-rRNA)"/>
    <property type="evidence" value="ECO:0007669"/>
    <property type="project" value="TreeGrafter"/>
</dbReference>
<dbReference type="InterPro" id="IPR039699">
    <property type="entry name" value="Ribosomal_uL30"/>
</dbReference>
<evidence type="ECO:0000256" key="2">
    <source>
        <dbReference type="ARBA" id="ARBA00007594"/>
    </source>
</evidence>
<dbReference type="GO" id="GO:0022625">
    <property type="term" value="C:cytosolic large ribosomal subunit"/>
    <property type="evidence" value="ECO:0007669"/>
    <property type="project" value="TreeGrafter"/>
</dbReference>
<sequence length="305" mass="35656">MSATEQSTDKKLNSNPEILLKKRKNVDRLRIEKQQQARTRAEERLRKQNEKKASNKFIRVESIVARKLATERENERIKRVTKFDKLQFKEKLSEDTKENKEEEKERLLFIVRIKTSYMGEIPTRARKVLNILRLNKVNQGTFVRLNSKVEPLLHLINPYVVVGTPSLSTVRNLIQKRATVKVPIINEEDRTINKTEENIDKLVEGYDYKIIPLNDNNLVEEKLGEFGVICTEDIIFEIFKLGESFLECVKFLEPFTLKEPVTGWGPLSKLQRIEQKEESKKYQASSKRNAPLNEVDIDTFILDQI</sequence>
<evidence type="ECO:0000256" key="5">
    <source>
        <dbReference type="ARBA" id="ARBA00023242"/>
    </source>
</evidence>
<dbReference type="PROSITE" id="PS00634">
    <property type="entry name" value="RIBOSOMAL_L30"/>
    <property type="match status" value="1"/>
</dbReference>
<keyword evidence="3" id="KW-0690">Ribosome biogenesis</keyword>
<evidence type="ECO:0000259" key="9">
    <source>
        <dbReference type="Pfam" id="PF00327"/>
    </source>
</evidence>
<evidence type="ECO:0000256" key="3">
    <source>
        <dbReference type="ARBA" id="ARBA00022517"/>
    </source>
</evidence>
<proteinExistence type="inferred from homology"/>
<dbReference type="EMBL" id="BTGB01000009">
    <property type="protein sequence ID" value="GMM47900.1"/>
    <property type="molecule type" value="Genomic_DNA"/>
</dbReference>
<dbReference type="AlphaFoldDB" id="A0AAV5R967"/>
<comment type="similarity">
    <text evidence="2">Belongs to the universal ribosomal protein uL30 family.</text>
</comment>